<evidence type="ECO:0000256" key="3">
    <source>
        <dbReference type="ARBA" id="ARBA00023163"/>
    </source>
</evidence>
<dbReference type="EMBL" id="CP095075">
    <property type="protein sequence ID" value="UOR10944.1"/>
    <property type="molecule type" value="Genomic_DNA"/>
</dbReference>
<keyword evidence="1" id="KW-0805">Transcription regulation</keyword>
<dbReference type="SUPFAM" id="SSF46785">
    <property type="entry name" value="Winged helix' DNA-binding domain"/>
    <property type="match status" value="1"/>
</dbReference>
<keyword evidence="6" id="KW-1185">Reference proteome</keyword>
<evidence type="ECO:0000256" key="1">
    <source>
        <dbReference type="ARBA" id="ARBA00023015"/>
    </source>
</evidence>
<dbReference type="Pfam" id="PF01638">
    <property type="entry name" value="HxlR"/>
    <property type="match status" value="1"/>
</dbReference>
<keyword evidence="2" id="KW-0238">DNA-binding</keyword>
<evidence type="ECO:0000256" key="2">
    <source>
        <dbReference type="ARBA" id="ARBA00023125"/>
    </source>
</evidence>
<gene>
    <name evidence="5" type="ORF">MUO15_15220</name>
</gene>
<proteinExistence type="predicted"/>
<dbReference type="RefSeq" id="WP_245030432.1">
    <property type="nucleotide sequence ID" value="NZ_CP095075.1"/>
</dbReference>
<dbReference type="Gene3D" id="1.10.10.10">
    <property type="entry name" value="Winged helix-like DNA-binding domain superfamily/Winged helix DNA-binding domain"/>
    <property type="match status" value="1"/>
</dbReference>
<name>A0ABY4H7V2_9BACI</name>
<sequence>MKEVETGIDITLEVVCGKWKGLILWKLLHEEAVRFNELRRSIDGDISSRILSRELHKLIEDGLIERIDYETMPPKVEYQITPYGQTTASFLEIMKKSEMADIINEEEVEQKV</sequence>
<dbReference type="Proteomes" id="UP000830326">
    <property type="component" value="Chromosome"/>
</dbReference>
<dbReference type="PROSITE" id="PS51118">
    <property type="entry name" value="HTH_HXLR"/>
    <property type="match status" value="1"/>
</dbReference>
<keyword evidence="3" id="KW-0804">Transcription</keyword>
<dbReference type="InterPro" id="IPR036388">
    <property type="entry name" value="WH-like_DNA-bd_sf"/>
</dbReference>
<reference evidence="5" key="1">
    <citation type="submission" date="2022-04" db="EMBL/GenBank/DDBJ databases">
        <title>Halobacillus sp. isolated from saltern.</title>
        <authorList>
            <person name="Won M."/>
            <person name="Lee C.-M."/>
            <person name="Woen H.-Y."/>
            <person name="Kwon S.-W."/>
        </authorList>
    </citation>
    <scope>NUCLEOTIDE SEQUENCE</scope>
    <source>
        <strain evidence="5">SSHM10-5</strain>
    </source>
</reference>
<evidence type="ECO:0000259" key="4">
    <source>
        <dbReference type="PROSITE" id="PS51118"/>
    </source>
</evidence>
<dbReference type="InterPro" id="IPR002577">
    <property type="entry name" value="HTH_HxlR"/>
</dbReference>
<evidence type="ECO:0000313" key="5">
    <source>
        <dbReference type="EMBL" id="UOR10944.1"/>
    </source>
</evidence>
<dbReference type="PANTHER" id="PTHR33204">
    <property type="entry name" value="TRANSCRIPTIONAL REGULATOR, MARR FAMILY"/>
    <property type="match status" value="1"/>
</dbReference>
<accession>A0ABY4H7V2</accession>
<dbReference type="InterPro" id="IPR036390">
    <property type="entry name" value="WH_DNA-bd_sf"/>
</dbReference>
<protein>
    <submittedName>
        <fullName evidence="5">Helix-turn-helix transcriptional regulator</fullName>
    </submittedName>
</protein>
<evidence type="ECO:0000313" key="6">
    <source>
        <dbReference type="Proteomes" id="UP000830326"/>
    </source>
</evidence>
<feature type="domain" description="HTH hxlR-type" evidence="4">
    <location>
        <begin position="6"/>
        <end position="106"/>
    </location>
</feature>
<organism evidence="5 6">
    <name type="scientific">Halobacillus amylolyticus</name>
    <dbReference type="NCBI Taxonomy" id="2932259"/>
    <lineage>
        <taxon>Bacteria</taxon>
        <taxon>Bacillati</taxon>
        <taxon>Bacillota</taxon>
        <taxon>Bacilli</taxon>
        <taxon>Bacillales</taxon>
        <taxon>Bacillaceae</taxon>
        <taxon>Halobacillus</taxon>
    </lineage>
</organism>